<dbReference type="AlphaFoldDB" id="A0A504J8U0"/>
<evidence type="ECO:0000313" key="2">
    <source>
        <dbReference type="Proteomes" id="UP000315540"/>
    </source>
</evidence>
<name>A0A504J8U0_9FLAO</name>
<dbReference type="EMBL" id="VFWZ01000006">
    <property type="protein sequence ID" value="TPN83973.1"/>
    <property type="molecule type" value="Genomic_DNA"/>
</dbReference>
<dbReference type="RefSeq" id="WP_140595281.1">
    <property type="nucleotide sequence ID" value="NZ_VFWZ01000006.1"/>
</dbReference>
<accession>A0A504J8U0</accession>
<dbReference type="OrthoDB" id="4158605at2"/>
<keyword evidence="2" id="KW-1185">Reference proteome</keyword>
<evidence type="ECO:0000313" key="1">
    <source>
        <dbReference type="EMBL" id="TPN83973.1"/>
    </source>
</evidence>
<gene>
    <name evidence="1" type="ORF">FHK87_18595</name>
</gene>
<dbReference type="Proteomes" id="UP000315540">
    <property type="component" value="Unassembled WGS sequence"/>
</dbReference>
<organism evidence="1 2">
    <name type="scientific">Aquimarina algicola</name>
    <dbReference type="NCBI Taxonomy" id="2589995"/>
    <lineage>
        <taxon>Bacteria</taxon>
        <taxon>Pseudomonadati</taxon>
        <taxon>Bacteroidota</taxon>
        <taxon>Flavobacteriia</taxon>
        <taxon>Flavobacteriales</taxon>
        <taxon>Flavobacteriaceae</taxon>
        <taxon>Aquimarina</taxon>
    </lineage>
</organism>
<protein>
    <recommendedName>
        <fullName evidence="3">DUF4261 domain-containing protein</fullName>
    </recommendedName>
</protein>
<sequence>MDNLDKKPKTILCIPGNWNDRQEIVTKIAESNINDFIFAGMLLLNLKTNKGFELEICERDDRMRESFRYAGMVNRVSEDFLDEIDKHKYVIYLSAETGDIQSAKAIADAGNAILKSGGTGIKVETTGKAFTKSHWSELLSNFEESNLYQMYVVDSISNGKGMTYSCGMHNLGFKDSIVYDEEFQQSVNLISIFGYYQIIDKPQIKNGHTFSTDVDSPIFEITEEANQPYKGDELFENPFGMWKLKRKSNT</sequence>
<reference evidence="1 2" key="1">
    <citation type="submission" date="2019-06" db="EMBL/GenBank/DDBJ databases">
        <authorList>
            <person name="Meng X."/>
        </authorList>
    </citation>
    <scope>NUCLEOTIDE SEQUENCE [LARGE SCALE GENOMIC DNA]</scope>
    <source>
        <strain evidence="1 2">M625</strain>
    </source>
</reference>
<comment type="caution">
    <text evidence="1">The sequence shown here is derived from an EMBL/GenBank/DDBJ whole genome shotgun (WGS) entry which is preliminary data.</text>
</comment>
<evidence type="ECO:0008006" key="3">
    <source>
        <dbReference type="Google" id="ProtNLM"/>
    </source>
</evidence>
<proteinExistence type="predicted"/>